<gene>
    <name evidence="4" type="ORF">OVA965_LOCUS14320</name>
    <name evidence="5" type="ORF">TMI583_LOCUS14324</name>
</gene>
<dbReference type="Gene3D" id="1.20.1270.10">
    <property type="match status" value="1"/>
</dbReference>
<evidence type="ECO:0000256" key="1">
    <source>
        <dbReference type="ARBA" id="ARBA00007381"/>
    </source>
</evidence>
<sequence>MVSERLRRKVEKSKRILSTQVETRIEIESFFGGHDFSETFTRATFESLNKHLFLSTIPLLEKVLEDSKLQKSDISEILMVGGSTRIPKVQELVKEFFKGTKLSKAIDPDEAVGTYWGAAVHAGILGGEKSTGKLIIQDVNPLTLGIATEVEGIMANMIRRNTIYEGERPFVKDNHLLGQFELTGIPLAPKGVPQLDVTFEIDVNGILNVTAQDRATKNLKYIVITNSHSNVLSSVEIDRMIKDEETFAELDQQFKAHIHAKNEFEVYIRNLKMQLNDEKILGGNRLSKDDKSIIETAVNEEFKWFESNKSNPEIETENWIEHKKQLEAIASRIIRKLYGA</sequence>
<protein>
    <recommendedName>
        <fullName evidence="7">Heat shock protein 70</fullName>
    </recommendedName>
</protein>
<dbReference type="Gene3D" id="3.90.640.10">
    <property type="entry name" value="Actin, Chain A, domain 4"/>
    <property type="match status" value="1"/>
</dbReference>
<dbReference type="FunFam" id="3.90.640.10:FF:000003">
    <property type="entry name" value="Molecular chaperone DnaK"/>
    <property type="match status" value="1"/>
</dbReference>
<comment type="similarity">
    <text evidence="1">Belongs to the heat shock protein 70 family.</text>
</comment>
<evidence type="ECO:0000256" key="2">
    <source>
        <dbReference type="ARBA" id="ARBA00022741"/>
    </source>
</evidence>
<evidence type="ECO:0008006" key="7">
    <source>
        <dbReference type="Google" id="ProtNLM"/>
    </source>
</evidence>
<evidence type="ECO:0000313" key="5">
    <source>
        <dbReference type="EMBL" id="CAF3765850.1"/>
    </source>
</evidence>
<evidence type="ECO:0000313" key="4">
    <source>
        <dbReference type="EMBL" id="CAF0996095.1"/>
    </source>
</evidence>
<dbReference type="PROSITE" id="PS01036">
    <property type="entry name" value="HSP70_3"/>
    <property type="match status" value="1"/>
</dbReference>
<evidence type="ECO:0000313" key="6">
    <source>
        <dbReference type="Proteomes" id="UP000677228"/>
    </source>
</evidence>
<reference evidence="4" key="1">
    <citation type="submission" date="2021-02" db="EMBL/GenBank/DDBJ databases">
        <authorList>
            <person name="Nowell W R."/>
        </authorList>
    </citation>
    <scope>NUCLEOTIDE SEQUENCE</scope>
</reference>
<keyword evidence="3" id="KW-0067">ATP-binding</keyword>
<dbReference type="InterPro" id="IPR029047">
    <property type="entry name" value="HSP70_peptide-bd_sf"/>
</dbReference>
<dbReference type="AlphaFoldDB" id="A0A8S2DTI8"/>
<dbReference type="SUPFAM" id="SSF100920">
    <property type="entry name" value="Heat shock protein 70kD (HSP70), peptide-binding domain"/>
    <property type="match status" value="1"/>
</dbReference>
<name>A0A8S2DTI8_9BILA</name>
<dbReference type="EMBL" id="CAJNOK010006188">
    <property type="protein sequence ID" value="CAF0996095.1"/>
    <property type="molecule type" value="Genomic_DNA"/>
</dbReference>
<dbReference type="InterPro" id="IPR029048">
    <property type="entry name" value="HSP70_C_sf"/>
</dbReference>
<dbReference type="InterPro" id="IPR043129">
    <property type="entry name" value="ATPase_NBD"/>
</dbReference>
<dbReference type="Gene3D" id="3.30.420.40">
    <property type="match status" value="2"/>
</dbReference>
<dbReference type="GO" id="GO:0005524">
    <property type="term" value="F:ATP binding"/>
    <property type="evidence" value="ECO:0007669"/>
    <property type="project" value="UniProtKB-KW"/>
</dbReference>
<dbReference type="SUPFAM" id="SSF53067">
    <property type="entry name" value="Actin-like ATPase domain"/>
    <property type="match status" value="1"/>
</dbReference>
<comment type="caution">
    <text evidence="4">The sequence shown here is derived from an EMBL/GenBank/DDBJ whole genome shotgun (WGS) entry which is preliminary data.</text>
</comment>
<accession>A0A8S2DTI8</accession>
<dbReference type="SUPFAM" id="SSF100934">
    <property type="entry name" value="Heat shock protein 70kD (HSP70), C-terminal subdomain"/>
    <property type="match status" value="1"/>
</dbReference>
<evidence type="ECO:0000256" key="3">
    <source>
        <dbReference type="ARBA" id="ARBA00022840"/>
    </source>
</evidence>
<dbReference type="Gene3D" id="2.60.34.10">
    <property type="entry name" value="Substrate Binding Domain Of DNAk, Chain A, domain 1"/>
    <property type="match status" value="1"/>
</dbReference>
<dbReference type="EMBL" id="CAJOBA010006196">
    <property type="protein sequence ID" value="CAF3765850.1"/>
    <property type="molecule type" value="Genomic_DNA"/>
</dbReference>
<dbReference type="Proteomes" id="UP000677228">
    <property type="component" value="Unassembled WGS sequence"/>
</dbReference>
<dbReference type="GO" id="GO:0140662">
    <property type="term" value="F:ATP-dependent protein folding chaperone"/>
    <property type="evidence" value="ECO:0007669"/>
    <property type="project" value="InterPro"/>
</dbReference>
<dbReference type="InterPro" id="IPR018181">
    <property type="entry name" value="Heat_shock_70_CS"/>
</dbReference>
<proteinExistence type="inferred from homology"/>
<dbReference type="Pfam" id="PF00012">
    <property type="entry name" value="HSP70"/>
    <property type="match status" value="1"/>
</dbReference>
<dbReference type="PRINTS" id="PR00301">
    <property type="entry name" value="HEATSHOCK70"/>
</dbReference>
<dbReference type="InterPro" id="IPR013126">
    <property type="entry name" value="Hsp_70_fam"/>
</dbReference>
<dbReference type="Proteomes" id="UP000682733">
    <property type="component" value="Unassembled WGS sequence"/>
</dbReference>
<dbReference type="PANTHER" id="PTHR19375">
    <property type="entry name" value="HEAT SHOCK PROTEIN 70KDA"/>
    <property type="match status" value="1"/>
</dbReference>
<keyword evidence="2" id="KW-0547">Nucleotide-binding</keyword>
<organism evidence="4 6">
    <name type="scientific">Didymodactylos carnosus</name>
    <dbReference type="NCBI Taxonomy" id="1234261"/>
    <lineage>
        <taxon>Eukaryota</taxon>
        <taxon>Metazoa</taxon>
        <taxon>Spiralia</taxon>
        <taxon>Gnathifera</taxon>
        <taxon>Rotifera</taxon>
        <taxon>Eurotatoria</taxon>
        <taxon>Bdelloidea</taxon>
        <taxon>Philodinida</taxon>
        <taxon>Philodinidae</taxon>
        <taxon>Didymodactylos</taxon>
    </lineage>
</organism>